<dbReference type="EMBL" id="JAEUBG010003179">
    <property type="protein sequence ID" value="KAH3683323.1"/>
    <property type="molecule type" value="Genomic_DNA"/>
</dbReference>
<dbReference type="Proteomes" id="UP000774326">
    <property type="component" value="Unassembled WGS sequence"/>
</dbReference>
<feature type="region of interest" description="Disordered" evidence="1">
    <location>
        <begin position="71"/>
        <end position="164"/>
    </location>
</feature>
<gene>
    <name evidence="2" type="ORF">WICPIJ_005704</name>
</gene>
<name>A0A9P8Q320_WICPI</name>
<organism evidence="2 3">
    <name type="scientific">Wickerhamomyces pijperi</name>
    <name type="common">Yeast</name>
    <name type="synonym">Pichia pijperi</name>
    <dbReference type="NCBI Taxonomy" id="599730"/>
    <lineage>
        <taxon>Eukaryota</taxon>
        <taxon>Fungi</taxon>
        <taxon>Dikarya</taxon>
        <taxon>Ascomycota</taxon>
        <taxon>Saccharomycotina</taxon>
        <taxon>Saccharomycetes</taxon>
        <taxon>Phaffomycetales</taxon>
        <taxon>Wickerhamomycetaceae</taxon>
        <taxon>Wickerhamomyces</taxon>
    </lineage>
</organism>
<feature type="region of interest" description="Disordered" evidence="1">
    <location>
        <begin position="1"/>
        <end position="49"/>
    </location>
</feature>
<keyword evidence="3" id="KW-1185">Reference proteome</keyword>
<evidence type="ECO:0000313" key="3">
    <source>
        <dbReference type="Proteomes" id="UP000774326"/>
    </source>
</evidence>
<reference evidence="2" key="2">
    <citation type="submission" date="2021-01" db="EMBL/GenBank/DDBJ databases">
        <authorList>
            <person name="Schikora-Tamarit M.A."/>
        </authorList>
    </citation>
    <scope>NUCLEOTIDE SEQUENCE</scope>
    <source>
        <strain evidence="2">CBS2887</strain>
    </source>
</reference>
<feature type="compositionally biased region" description="Basic and acidic residues" evidence="1">
    <location>
        <begin position="77"/>
        <end position="99"/>
    </location>
</feature>
<dbReference type="AlphaFoldDB" id="A0A9P8Q320"/>
<evidence type="ECO:0000256" key="1">
    <source>
        <dbReference type="SAM" id="MobiDB-lite"/>
    </source>
</evidence>
<proteinExistence type="predicted"/>
<reference evidence="2" key="1">
    <citation type="journal article" date="2021" name="Open Biol.">
        <title>Shared evolutionary footprints suggest mitochondrial oxidative damage underlies multiple complex I losses in fungi.</title>
        <authorList>
            <person name="Schikora-Tamarit M.A."/>
            <person name="Marcet-Houben M."/>
            <person name="Nosek J."/>
            <person name="Gabaldon T."/>
        </authorList>
    </citation>
    <scope>NUCLEOTIDE SEQUENCE</scope>
    <source>
        <strain evidence="2">CBS2887</strain>
    </source>
</reference>
<comment type="caution">
    <text evidence="2">The sequence shown here is derived from an EMBL/GenBank/DDBJ whole genome shotgun (WGS) entry which is preliminary data.</text>
</comment>
<evidence type="ECO:0000313" key="2">
    <source>
        <dbReference type="EMBL" id="KAH3683323.1"/>
    </source>
</evidence>
<accession>A0A9P8Q320</accession>
<feature type="compositionally biased region" description="Polar residues" evidence="1">
    <location>
        <begin position="12"/>
        <end position="24"/>
    </location>
</feature>
<feature type="compositionally biased region" description="Basic and acidic residues" evidence="1">
    <location>
        <begin position="132"/>
        <end position="149"/>
    </location>
</feature>
<sequence>MMASKTIGPQALETTNKPNKQTSPKYKPTKVWNKARGSGTGSQSGHKENLNNLEGKVVLLGVVFHHLVGRSTGHLGHGTDEHRQEHHQDGQQDGRKQRGDQPQQGVRQVVDEPQAVDLVGQVGKVGDQTNKGNRDRPEDQHCDTGRHGTEFTSESFPPEHSHVQPDNVLWLDTNVLRTKSQGGVVGGGLVGQLGRVLRAKLDENGVHWLGVLMVGLQLVDFLVQDWELFQGVVDGVHLLTNEELQAVLRSLLLRNSTGSPFLIFSLYSFSSSFNLALTAIFKSEFSAASNLKAKSSLSLTLAATPELDLAIHTFFTSSNNLANSISSKYWSGTDWNNTTLEESFCPYLGEDKTACLMEV</sequence>
<protein>
    <submittedName>
        <fullName evidence="2">Uncharacterized protein</fullName>
    </submittedName>
</protein>